<reference evidence="3" key="1">
    <citation type="submission" date="2022-11" db="EMBL/GenBank/DDBJ databases">
        <authorList>
            <person name="Kikuchi T."/>
        </authorList>
    </citation>
    <scope>NUCLEOTIDE SEQUENCE</scope>
    <source>
        <strain evidence="3">PS1010</strain>
    </source>
</reference>
<keyword evidence="2" id="KW-0472">Membrane</keyword>
<dbReference type="AlphaFoldDB" id="A0A9P1ISQ5"/>
<protein>
    <submittedName>
        <fullName evidence="3">Uncharacterized protein</fullName>
    </submittedName>
</protein>
<feature type="transmembrane region" description="Helical" evidence="2">
    <location>
        <begin position="80"/>
        <end position="105"/>
    </location>
</feature>
<dbReference type="Proteomes" id="UP001152747">
    <property type="component" value="Unassembled WGS sequence"/>
</dbReference>
<feature type="region of interest" description="Disordered" evidence="1">
    <location>
        <begin position="1"/>
        <end position="32"/>
    </location>
</feature>
<evidence type="ECO:0000313" key="3">
    <source>
        <dbReference type="EMBL" id="CAI5451385.1"/>
    </source>
</evidence>
<dbReference type="OrthoDB" id="5796971at2759"/>
<gene>
    <name evidence="3" type="ORF">CAMP_LOCUS14022</name>
</gene>
<keyword evidence="4" id="KW-1185">Reference proteome</keyword>
<evidence type="ECO:0000313" key="4">
    <source>
        <dbReference type="Proteomes" id="UP001152747"/>
    </source>
</evidence>
<sequence>MSNRTLLDELSDFPSTSSEGFGSGEDENDRFPVPVDPFVDVQNITEGREGTFWEDFDSENGTSILPEWRVVKEFLEINEWLIYAALAFVIFIIVTVITIIVCWIYKHKKTLINSQSDPILNSTYDQGFSFRCCCCCRTAEKEQKIENRQNSASNLEAYGRREPLPDTAYRNPQDVMKATSTPKSTTSPKMLNETIDDRSLGVYINAIKDVPSRVIPQSEFRELPPLRLPRTNVYQSYQS</sequence>
<proteinExistence type="predicted"/>
<keyword evidence="2" id="KW-0812">Transmembrane</keyword>
<dbReference type="EMBL" id="CANHGI010000005">
    <property type="protein sequence ID" value="CAI5451385.1"/>
    <property type="molecule type" value="Genomic_DNA"/>
</dbReference>
<comment type="caution">
    <text evidence="3">The sequence shown here is derived from an EMBL/GenBank/DDBJ whole genome shotgun (WGS) entry which is preliminary data.</text>
</comment>
<organism evidence="3 4">
    <name type="scientific">Caenorhabditis angaria</name>
    <dbReference type="NCBI Taxonomy" id="860376"/>
    <lineage>
        <taxon>Eukaryota</taxon>
        <taxon>Metazoa</taxon>
        <taxon>Ecdysozoa</taxon>
        <taxon>Nematoda</taxon>
        <taxon>Chromadorea</taxon>
        <taxon>Rhabditida</taxon>
        <taxon>Rhabditina</taxon>
        <taxon>Rhabditomorpha</taxon>
        <taxon>Rhabditoidea</taxon>
        <taxon>Rhabditidae</taxon>
        <taxon>Peloderinae</taxon>
        <taxon>Caenorhabditis</taxon>
    </lineage>
</organism>
<accession>A0A9P1ISQ5</accession>
<keyword evidence="2" id="KW-1133">Transmembrane helix</keyword>
<evidence type="ECO:0000256" key="2">
    <source>
        <dbReference type="SAM" id="Phobius"/>
    </source>
</evidence>
<name>A0A9P1ISQ5_9PELO</name>
<evidence type="ECO:0000256" key="1">
    <source>
        <dbReference type="SAM" id="MobiDB-lite"/>
    </source>
</evidence>